<evidence type="ECO:0000256" key="7">
    <source>
        <dbReference type="RuleBase" id="RU000477"/>
    </source>
</evidence>
<feature type="transmembrane region" description="Helical" evidence="8">
    <location>
        <begin position="140"/>
        <end position="158"/>
    </location>
</feature>
<dbReference type="InterPro" id="IPR023271">
    <property type="entry name" value="Aquaporin-like"/>
</dbReference>
<evidence type="ECO:0000313" key="10">
    <source>
        <dbReference type="Proteomes" id="UP000285859"/>
    </source>
</evidence>
<feature type="transmembrane region" description="Helical" evidence="8">
    <location>
        <begin position="12"/>
        <end position="29"/>
    </location>
</feature>
<comment type="caution">
    <text evidence="9">The sequence shown here is derived from an EMBL/GenBank/DDBJ whole genome shotgun (WGS) entry which is preliminary data.</text>
</comment>
<dbReference type="EMBL" id="SAXH01000003">
    <property type="protein sequence ID" value="RWR48449.1"/>
    <property type="molecule type" value="Genomic_DNA"/>
</dbReference>
<proteinExistence type="inferred from homology"/>
<comment type="subcellular location">
    <subcellularLocation>
        <location evidence="1">Membrane</location>
        <topology evidence="1">Multi-pass membrane protein</topology>
    </subcellularLocation>
</comment>
<dbReference type="RefSeq" id="WP_128267580.1">
    <property type="nucleotide sequence ID" value="NZ_JACCJA010000003.1"/>
</dbReference>
<evidence type="ECO:0000256" key="8">
    <source>
        <dbReference type="SAM" id="Phobius"/>
    </source>
</evidence>
<feature type="transmembrane region" description="Helical" evidence="8">
    <location>
        <begin position="165"/>
        <end position="186"/>
    </location>
</feature>
<keyword evidence="6 8" id="KW-0472">Membrane</keyword>
<dbReference type="Gene3D" id="1.20.1080.10">
    <property type="entry name" value="Glycerol uptake facilitator protein"/>
    <property type="match status" value="1"/>
</dbReference>
<comment type="similarity">
    <text evidence="2 7">Belongs to the MIP/aquaporin (TC 1.A.8) family.</text>
</comment>
<gene>
    <name evidence="9" type="ORF">EO246_02905</name>
</gene>
<dbReference type="PRINTS" id="PR00783">
    <property type="entry name" value="MINTRINSICP"/>
</dbReference>
<dbReference type="AlphaFoldDB" id="A0A443LH15"/>
<reference evidence="9 10" key="1">
    <citation type="submission" date="2019-01" db="EMBL/GenBank/DDBJ databases">
        <title>Whole genome sequence of Lactococcus lactis isolated from cow milk.</title>
        <authorList>
            <person name="Sundararaman A."/>
            <person name="Tamang J.-P."/>
            <person name="Halami P."/>
        </authorList>
    </citation>
    <scope>NUCLEOTIDE SEQUENCE [LARGE SCALE GENOMIC DNA]</scope>
    <source>
        <strain evidence="9 10">C2D</strain>
    </source>
</reference>
<keyword evidence="5 8" id="KW-1133">Transmembrane helix</keyword>
<dbReference type="Proteomes" id="UP000285859">
    <property type="component" value="Unassembled WGS sequence"/>
</dbReference>
<dbReference type="Pfam" id="PF00230">
    <property type="entry name" value="MIP"/>
    <property type="match status" value="1"/>
</dbReference>
<evidence type="ECO:0000256" key="5">
    <source>
        <dbReference type="ARBA" id="ARBA00022989"/>
    </source>
</evidence>
<keyword evidence="3 7" id="KW-0813">Transport</keyword>
<evidence type="ECO:0000256" key="4">
    <source>
        <dbReference type="ARBA" id="ARBA00022692"/>
    </source>
</evidence>
<evidence type="ECO:0000256" key="3">
    <source>
        <dbReference type="ARBA" id="ARBA00022448"/>
    </source>
</evidence>
<name>A0A443LH15_9LACT</name>
<keyword evidence="4 7" id="KW-0812">Transmembrane</keyword>
<feature type="transmembrane region" description="Helical" evidence="8">
    <location>
        <begin position="89"/>
        <end position="107"/>
    </location>
</feature>
<dbReference type="PANTHER" id="PTHR43829:SF9">
    <property type="entry name" value="AQUAPORIN-9"/>
    <property type="match status" value="1"/>
</dbReference>
<feature type="transmembrane region" description="Helical" evidence="8">
    <location>
        <begin position="215"/>
        <end position="240"/>
    </location>
</feature>
<evidence type="ECO:0000313" key="9">
    <source>
        <dbReference type="EMBL" id="RWR48449.1"/>
    </source>
</evidence>
<evidence type="ECO:0000256" key="6">
    <source>
        <dbReference type="ARBA" id="ARBA00023136"/>
    </source>
</evidence>
<organism evidence="9 10">
    <name type="scientific">Lactococcus lactis</name>
    <dbReference type="NCBI Taxonomy" id="1358"/>
    <lineage>
        <taxon>Bacteria</taxon>
        <taxon>Bacillati</taxon>
        <taxon>Bacillota</taxon>
        <taxon>Bacilli</taxon>
        <taxon>Lactobacillales</taxon>
        <taxon>Streptococcaceae</taxon>
        <taxon>Lactococcus</taxon>
    </lineage>
</organism>
<dbReference type="InterPro" id="IPR000425">
    <property type="entry name" value="MIP"/>
</dbReference>
<sequence>MLIQNCFGEFFGTFLMILLGNGVVCANLLKKTKSTNSGWLTIIIGWGLAVSFAIYAVQFYSPAILNPAIALVFAVLGHISFFQAFLYSIFEILGAMFASIILWIYFYPHWQETKEASEILSCFSTIPSIRKSWSNFMSEFFSTALLVGMILTFSFYHFSALVSPLFTGGLIMVLGFSVGTTTGFALNPARDFGPRLIHSWLPIANKGNSDWSYAWIPFLGPLLGALVGMGAYWTLTTFILGS</sequence>
<dbReference type="GO" id="GO:0015254">
    <property type="term" value="F:glycerol channel activity"/>
    <property type="evidence" value="ECO:0007669"/>
    <property type="project" value="TreeGrafter"/>
</dbReference>
<accession>A0A443LH15</accession>
<dbReference type="SUPFAM" id="SSF81338">
    <property type="entry name" value="Aquaporin-like"/>
    <property type="match status" value="1"/>
</dbReference>
<evidence type="ECO:0000256" key="1">
    <source>
        <dbReference type="ARBA" id="ARBA00004141"/>
    </source>
</evidence>
<dbReference type="InterPro" id="IPR050363">
    <property type="entry name" value="MIP/Aquaporin"/>
</dbReference>
<dbReference type="GO" id="GO:0005886">
    <property type="term" value="C:plasma membrane"/>
    <property type="evidence" value="ECO:0007669"/>
    <property type="project" value="TreeGrafter"/>
</dbReference>
<feature type="transmembrane region" description="Helical" evidence="8">
    <location>
        <begin position="38"/>
        <end position="57"/>
    </location>
</feature>
<dbReference type="PANTHER" id="PTHR43829">
    <property type="entry name" value="AQUAPORIN OR AQUAGLYCEROPORIN RELATED"/>
    <property type="match status" value="1"/>
</dbReference>
<evidence type="ECO:0000256" key="2">
    <source>
        <dbReference type="ARBA" id="ARBA00006175"/>
    </source>
</evidence>
<protein>
    <submittedName>
        <fullName evidence="9">Aquaporin family protein</fullName>
    </submittedName>
</protein>
<feature type="transmembrane region" description="Helical" evidence="8">
    <location>
        <begin position="63"/>
        <end position="82"/>
    </location>
</feature>